<dbReference type="Pfam" id="PF13377">
    <property type="entry name" value="Peripla_BP_3"/>
    <property type="match status" value="1"/>
</dbReference>
<keyword evidence="3" id="KW-0804">Transcription</keyword>
<comment type="caution">
    <text evidence="5">The sequence shown here is derived from an EMBL/GenBank/DDBJ whole genome shotgun (WGS) entry which is preliminary data.</text>
</comment>
<dbReference type="CDD" id="cd01392">
    <property type="entry name" value="HTH_LacI"/>
    <property type="match status" value="1"/>
</dbReference>
<dbReference type="InterPro" id="IPR028082">
    <property type="entry name" value="Peripla_BP_I"/>
</dbReference>
<dbReference type="SMART" id="SM00354">
    <property type="entry name" value="HTH_LACI"/>
    <property type="match status" value="1"/>
</dbReference>
<dbReference type="PRINTS" id="PR00036">
    <property type="entry name" value="HTHLACI"/>
</dbReference>
<dbReference type="GO" id="GO:0003700">
    <property type="term" value="F:DNA-binding transcription factor activity"/>
    <property type="evidence" value="ECO:0007669"/>
    <property type="project" value="TreeGrafter"/>
</dbReference>
<dbReference type="InterPro" id="IPR000843">
    <property type="entry name" value="HTH_LacI"/>
</dbReference>
<dbReference type="Gene3D" id="3.40.50.2300">
    <property type="match status" value="2"/>
</dbReference>
<gene>
    <name evidence="5" type="ORF">K8U72_03795</name>
</gene>
<dbReference type="SUPFAM" id="SSF53822">
    <property type="entry name" value="Periplasmic binding protein-like I"/>
    <property type="match status" value="1"/>
</dbReference>
<sequence length="338" mass="35853">MARTSIRDVAREAGVSPATVSRFLNGRWTSMSAETRERIAEVVERTGYRPSSVARSLRLETSHTLGVVMADVRNPYSGEVLQELCDQAESAGYTLMCSFSENDPTREAEAVERLVDARVDGLVVNTTGGNDELIAKTAARVPTCLLDRAISGPDGSTCAVDLVTSDNARLVENLLDLLARRGARRAALLTEPVSTSATRRARADAFAEGLSRHGMGGSVEGLGEGGEGIEEVLARLARGRGEGPLAIVAVNGLVFLRLAEAIRGSGLAVGHDVALATFDDYAWNRVLFGGVTTVAQDTARVAGEVLVRVLARAKDPTRPTGRVEVPGTVIERASTRLS</sequence>
<dbReference type="EMBL" id="DYWQ01000059">
    <property type="protein sequence ID" value="HJF44889.1"/>
    <property type="molecule type" value="Genomic_DNA"/>
</dbReference>
<dbReference type="SUPFAM" id="SSF47413">
    <property type="entry name" value="lambda repressor-like DNA-binding domains"/>
    <property type="match status" value="1"/>
</dbReference>
<dbReference type="PANTHER" id="PTHR30146">
    <property type="entry name" value="LACI-RELATED TRANSCRIPTIONAL REPRESSOR"/>
    <property type="match status" value="1"/>
</dbReference>
<evidence type="ECO:0000256" key="3">
    <source>
        <dbReference type="ARBA" id="ARBA00023163"/>
    </source>
</evidence>
<organism evidence="5 6">
    <name type="scientific">Thermophilibacter provencensis</name>
    <dbReference type="NCBI Taxonomy" id="1852386"/>
    <lineage>
        <taxon>Bacteria</taxon>
        <taxon>Bacillati</taxon>
        <taxon>Actinomycetota</taxon>
        <taxon>Coriobacteriia</taxon>
        <taxon>Coriobacteriales</taxon>
        <taxon>Atopobiaceae</taxon>
        <taxon>Thermophilibacter</taxon>
    </lineage>
</organism>
<proteinExistence type="predicted"/>
<reference evidence="5" key="2">
    <citation type="submission" date="2021-09" db="EMBL/GenBank/DDBJ databases">
        <authorList>
            <person name="Gilroy R."/>
        </authorList>
    </citation>
    <scope>NUCLEOTIDE SEQUENCE</scope>
    <source>
        <strain evidence="5">CHK124-7917</strain>
    </source>
</reference>
<dbReference type="OrthoDB" id="59108at2"/>
<dbReference type="InterPro" id="IPR010982">
    <property type="entry name" value="Lambda_DNA-bd_dom_sf"/>
</dbReference>
<protein>
    <submittedName>
        <fullName evidence="5">LacI family transcriptional regulator</fullName>
    </submittedName>
</protein>
<feature type="domain" description="HTH lacI-type" evidence="4">
    <location>
        <begin position="4"/>
        <end position="59"/>
    </location>
</feature>
<dbReference type="RefSeq" id="WP_075280536.1">
    <property type="nucleotide sequence ID" value="NZ_CALUGK010000019.1"/>
</dbReference>
<dbReference type="PANTHER" id="PTHR30146:SF145">
    <property type="entry name" value="RIBOSE OPERON REPRESSOR"/>
    <property type="match status" value="1"/>
</dbReference>
<dbReference type="GO" id="GO:0000976">
    <property type="term" value="F:transcription cis-regulatory region binding"/>
    <property type="evidence" value="ECO:0007669"/>
    <property type="project" value="TreeGrafter"/>
</dbReference>
<reference evidence="5" key="1">
    <citation type="journal article" date="2021" name="PeerJ">
        <title>Extensive microbial diversity within the chicken gut microbiome revealed by metagenomics and culture.</title>
        <authorList>
            <person name="Gilroy R."/>
            <person name="Ravi A."/>
            <person name="Getino M."/>
            <person name="Pursley I."/>
            <person name="Horton D.L."/>
            <person name="Alikhan N.F."/>
            <person name="Baker D."/>
            <person name="Gharbi K."/>
            <person name="Hall N."/>
            <person name="Watson M."/>
            <person name="Adriaenssens E.M."/>
            <person name="Foster-Nyarko E."/>
            <person name="Jarju S."/>
            <person name="Secka A."/>
            <person name="Antonio M."/>
            <person name="Oren A."/>
            <person name="Chaudhuri R.R."/>
            <person name="La Ragione R."/>
            <person name="Hildebrand F."/>
            <person name="Pallen M.J."/>
        </authorList>
    </citation>
    <scope>NUCLEOTIDE SEQUENCE</scope>
    <source>
        <strain evidence="5">CHK124-7917</strain>
    </source>
</reference>
<dbReference type="Proteomes" id="UP000697330">
    <property type="component" value="Unassembled WGS sequence"/>
</dbReference>
<name>A0A921KL34_9ACTN</name>
<dbReference type="AlphaFoldDB" id="A0A921KL34"/>
<evidence type="ECO:0000313" key="6">
    <source>
        <dbReference type="Proteomes" id="UP000697330"/>
    </source>
</evidence>
<dbReference type="PROSITE" id="PS00356">
    <property type="entry name" value="HTH_LACI_1"/>
    <property type="match status" value="1"/>
</dbReference>
<dbReference type="Pfam" id="PF00356">
    <property type="entry name" value="LacI"/>
    <property type="match status" value="1"/>
</dbReference>
<keyword evidence="2" id="KW-0238">DNA-binding</keyword>
<evidence type="ECO:0000259" key="4">
    <source>
        <dbReference type="PROSITE" id="PS50932"/>
    </source>
</evidence>
<keyword evidence="1" id="KW-0805">Transcription regulation</keyword>
<evidence type="ECO:0000313" key="5">
    <source>
        <dbReference type="EMBL" id="HJF44889.1"/>
    </source>
</evidence>
<evidence type="ECO:0000256" key="2">
    <source>
        <dbReference type="ARBA" id="ARBA00023125"/>
    </source>
</evidence>
<dbReference type="PROSITE" id="PS50932">
    <property type="entry name" value="HTH_LACI_2"/>
    <property type="match status" value="1"/>
</dbReference>
<evidence type="ECO:0000256" key="1">
    <source>
        <dbReference type="ARBA" id="ARBA00023015"/>
    </source>
</evidence>
<dbReference type="Gene3D" id="1.10.260.40">
    <property type="entry name" value="lambda repressor-like DNA-binding domains"/>
    <property type="match status" value="1"/>
</dbReference>
<accession>A0A921KL34</accession>
<dbReference type="InterPro" id="IPR046335">
    <property type="entry name" value="LacI/GalR-like_sensor"/>
</dbReference>